<gene>
    <name evidence="1" type="ORF">H8S55_04950</name>
</gene>
<dbReference type="Proteomes" id="UP000602260">
    <property type="component" value="Unassembled WGS sequence"/>
</dbReference>
<evidence type="ECO:0000313" key="2">
    <source>
        <dbReference type="Proteomes" id="UP000602260"/>
    </source>
</evidence>
<keyword evidence="2" id="KW-1185">Reference proteome</keyword>
<name>A0A8J6M4F4_9FIRM</name>
<evidence type="ECO:0000313" key="1">
    <source>
        <dbReference type="EMBL" id="MBC5716672.1"/>
    </source>
</evidence>
<dbReference type="RefSeq" id="WP_186878043.1">
    <property type="nucleotide sequence ID" value="NZ_JACOPN010000003.1"/>
</dbReference>
<protein>
    <submittedName>
        <fullName evidence="1">Uncharacterized protein</fullName>
    </submittedName>
</protein>
<reference evidence="1" key="1">
    <citation type="submission" date="2020-08" db="EMBL/GenBank/DDBJ databases">
        <title>Genome public.</title>
        <authorList>
            <person name="Liu C."/>
            <person name="Sun Q."/>
        </authorList>
    </citation>
    <scope>NUCLEOTIDE SEQUENCE</scope>
    <source>
        <strain evidence="1">BX5</strain>
    </source>
</reference>
<accession>A0A8J6M4F4</accession>
<proteinExistence type="predicted"/>
<comment type="caution">
    <text evidence="1">The sequence shown here is derived from an EMBL/GenBank/DDBJ whole genome shotgun (WGS) entry which is preliminary data.</text>
</comment>
<organism evidence="1 2">
    <name type="scientific">Flintibacter faecis</name>
    <dbReference type="NCBI Taxonomy" id="2763047"/>
    <lineage>
        <taxon>Bacteria</taxon>
        <taxon>Bacillati</taxon>
        <taxon>Bacillota</taxon>
        <taxon>Clostridia</taxon>
        <taxon>Eubacteriales</taxon>
        <taxon>Flintibacter</taxon>
    </lineage>
</organism>
<dbReference type="EMBL" id="JACOPN010000003">
    <property type="protein sequence ID" value="MBC5716672.1"/>
    <property type="molecule type" value="Genomic_DNA"/>
</dbReference>
<dbReference type="AlphaFoldDB" id="A0A8J6M4F4"/>
<sequence length="145" mass="16423">MIPALNEAGENNFDYKYDLGFDTEYYQDMKESIDDATWMARYMGNPYIREGLLFPADELRYYNGVLPDGEPDRIMAVVDTAWGGGDSLSMPVAYIYGEDVYIQDVVFNAGDKTATRPLVLGTLKQHHPHMVRWESNNGEDEHGAS</sequence>